<keyword evidence="4" id="KW-0804">Transcription</keyword>
<keyword evidence="3" id="KW-0238">DNA-binding</keyword>
<dbReference type="SUPFAM" id="SSF46894">
    <property type="entry name" value="C-terminal effector domain of the bipartite response regulators"/>
    <property type="match status" value="1"/>
</dbReference>
<protein>
    <recommendedName>
        <fullName evidence="10">OmpR/PhoB-type domain-containing protein</fullName>
    </recommendedName>
</protein>
<dbReference type="SMART" id="SM01043">
    <property type="entry name" value="BTAD"/>
    <property type="match status" value="1"/>
</dbReference>
<evidence type="ECO:0000256" key="1">
    <source>
        <dbReference type="ARBA" id="ARBA00005820"/>
    </source>
</evidence>
<organism evidence="8 9">
    <name type="scientific">Glycomyces endophyticus</name>
    <dbReference type="NCBI Taxonomy" id="480996"/>
    <lineage>
        <taxon>Bacteria</taxon>
        <taxon>Bacillati</taxon>
        <taxon>Actinomycetota</taxon>
        <taxon>Actinomycetes</taxon>
        <taxon>Glycomycetales</taxon>
        <taxon>Glycomycetaceae</taxon>
        <taxon>Glycomyces</taxon>
    </lineage>
</organism>
<feature type="region of interest" description="Disordered" evidence="5">
    <location>
        <begin position="242"/>
        <end position="267"/>
    </location>
</feature>
<accession>A0ABN2HX71</accession>
<keyword evidence="9" id="KW-1185">Reference proteome</keyword>
<comment type="similarity">
    <text evidence="1">Belongs to the AfsR/DnrI/RedD regulatory family.</text>
</comment>
<evidence type="ECO:0000313" key="8">
    <source>
        <dbReference type="EMBL" id="GAA1695024.1"/>
    </source>
</evidence>
<dbReference type="Pfam" id="PF13360">
    <property type="entry name" value="PQQ_2"/>
    <property type="match status" value="2"/>
</dbReference>
<sequence length="705" mass="74977">MEFRILGALEVLHDGSEVPISGAHQRKALALLLLESGRTVSLQRLIEALWDGEPPATARRQVRNIVAAVRRDMAADDPIERSGDGYRLCTDATDWNEFRAEVAQAKACRDQAAAHRILGRALRRWRGPALAGLDCELIAAAVLGMEEQRLTALEDFYEAGLAMGLHRETAGEIQSLAAEHPYRPRLNGVLMLALYRSGNSAAALRVYTDLRAELADELGIEPDRRLRELYVAILREEPSLDLEPVEGPRPAAVPARPRPAPARTAAEPRSRALSRLLVLALMLLLAGFGAARDAPPPQAPPERRSPSAKADGLTAPLWTFPALEPGSTATPVDAGMLVLDHDELRLEADGGLVWSAYLDPQTTSDLTVVDGMAILSVCSPGGQPWNASSMSAIDIATGEEAWRESDRSVVGVTGDAVITLGCARLDGSGDLTLRAVDPRSGAELWEVPLPEQMLPLDAATAPAGALDEAVPAEVLLLRTYGDLHHGAGDLLYAYDASTGALLSEFEYEGVVDQRVSGGVLLLRQQAQRVEEQCTAFVTAYDVASGRPLWGQAADLPAAGAAGCRETPVLDPVNGMLPVTSGGVASLFRLQSGQIEWRATEPSAALAASGDWIVAETATGDLSVWDRRSGEPQWTVGAGEAMWVRGSTLWVLDGTAAGGGCGGLIAYDLGSRRAACAPGAFEYAAEDVVVTSQDGVWQAWDADPWG</sequence>
<dbReference type="InterPro" id="IPR015943">
    <property type="entry name" value="WD40/YVTN_repeat-like_dom_sf"/>
</dbReference>
<evidence type="ECO:0000313" key="9">
    <source>
        <dbReference type="Proteomes" id="UP001499851"/>
    </source>
</evidence>
<dbReference type="SUPFAM" id="SSF48452">
    <property type="entry name" value="TPR-like"/>
    <property type="match status" value="1"/>
</dbReference>
<dbReference type="Gene3D" id="2.130.10.10">
    <property type="entry name" value="YVTN repeat-like/Quinoprotein amine dehydrogenase"/>
    <property type="match status" value="1"/>
</dbReference>
<dbReference type="SUPFAM" id="SSF50998">
    <property type="entry name" value="Quinoprotein alcohol dehydrogenase-like"/>
    <property type="match status" value="1"/>
</dbReference>
<dbReference type="InterPro" id="IPR011047">
    <property type="entry name" value="Quinoprotein_ADH-like_sf"/>
</dbReference>
<dbReference type="Gene3D" id="1.25.40.10">
    <property type="entry name" value="Tetratricopeptide repeat domain"/>
    <property type="match status" value="1"/>
</dbReference>
<name>A0ABN2HX71_9ACTN</name>
<evidence type="ECO:0000259" key="7">
    <source>
        <dbReference type="SMART" id="SM01043"/>
    </source>
</evidence>
<feature type="compositionally biased region" description="Low complexity" evidence="5">
    <location>
        <begin position="248"/>
        <end position="267"/>
    </location>
</feature>
<dbReference type="Proteomes" id="UP001499851">
    <property type="component" value="Unassembled WGS sequence"/>
</dbReference>
<evidence type="ECO:0000256" key="4">
    <source>
        <dbReference type="ARBA" id="ARBA00023163"/>
    </source>
</evidence>
<feature type="domain" description="OmpR/PhoB-type" evidence="6">
    <location>
        <begin position="15"/>
        <end position="88"/>
    </location>
</feature>
<dbReference type="InterPro" id="IPR002372">
    <property type="entry name" value="PQQ_rpt_dom"/>
</dbReference>
<dbReference type="PANTHER" id="PTHR35807:SF1">
    <property type="entry name" value="TRANSCRIPTIONAL REGULATOR REDD"/>
    <property type="match status" value="1"/>
</dbReference>
<proteinExistence type="inferred from homology"/>
<dbReference type="Gene3D" id="1.10.10.10">
    <property type="entry name" value="Winged helix-like DNA-binding domain superfamily/Winged helix DNA-binding domain"/>
    <property type="match status" value="1"/>
</dbReference>
<dbReference type="CDD" id="cd15831">
    <property type="entry name" value="BTAD"/>
    <property type="match status" value="1"/>
</dbReference>
<evidence type="ECO:0000256" key="5">
    <source>
        <dbReference type="SAM" id="MobiDB-lite"/>
    </source>
</evidence>
<dbReference type="InterPro" id="IPR011990">
    <property type="entry name" value="TPR-like_helical_dom_sf"/>
</dbReference>
<dbReference type="RefSeq" id="WP_344492534.1">
    <property type="nucleotide sequence ID" value="NZ_BAAAQF010000034.1"/>
</dbReference>
<dbReference type="EMBL" id="BAAAQF010000034">
    <property type="protein sequence ID" value="GAA1695024.1"/>
    <property type="molecule type" value="Genomic_DNA"/>
</dbReference>
<gene>
    <name evidence="8" type="ORF">GCM10009830_48570</name>
</gene>
<dbReference type="PANTHER" id="PTHR35807">
    <property type="entry name" value="TRANSCRIPTIONAL REGULATOR REDD-RELATED"/>
    <property type="match status" value="1"/>
</dbReference>
<keyword evidence="2" id="KW-0805">Transcription regulation</keyword>
<evidence type="ECO:0000256" key="2">
    <source>
        <dbReference type="ARBA" id="ARBA00023015"/>
    </source>
</evidence>
<reference evidence="8 9" key="1">
    <citation type="journal article" date="2019" name="Int. J. Syst. Evol. Microbiol.">
        <title>The Global Catalogue of Microorganisms (GCM) 10K type strain sequencing project: providing services to taxonomists for standard genome sequencing and annotation.</title>
        <authorList>
            <consortium name="The Broad Institute Genomics Platform"/>
            <consortium name="The Broad Institute Genome Sequencing Center for Infectious Disease"/>
            <person name="Wu L."/>
            <person name="Ma J."/>
        </authorList>
    </citation>
    <scope>NUCLEOTIDE SEQUENCE [LARGE SCALE GENOMIC DNA]</scope>
    <source>
        <strain evidence="8 9">JCM 16001</strain>
    </source>
</reference>
<dbReference type="InterPro" id="IPR005158">
    <property type="entry name" value="BTAD"/>
</dbReference>
<dbReference type="InterPro" id="IPR036388">
    <property type="entry name" value="WH-like_DNA-bd_sf"/>
</dbReference>
<dbReference type="Pfam" id="PF03704">
    <property type="entry name" value="BTAD"/>
    <property type="match status" value="1"/>
</dbReference>
<dbReference type="InterPro" id="IPR016032">
    <property type="entry name" value="Sig_transdc_resp-reg_C-effctor"/>
</dbReference>
<evidence type="ECO:0000256" key="3">
    <source>
        <dbReference type="ARBA" id="ARBA00023125"/>
    </source>
</evidence>
<evidence type="ECO:0008006" key="10">
    <source>
        <dbReference type="Google" id="ProtNLM"/>
    </source>
</evidence>
<comment type="caution">
    <text evidence="8">The sequence shown here is derived from an EMBL/GenBank/DDBJ whole genome shotgun (WGS) entry which is preliminary data.</text>
</comment>
<evidence type="ECO:0000259" key="6">
    <source>
        <dbReference type="SMART" id="SM00862"/>
    </source>
</evidence>
<dbReference type="InterPro" id="IPR051677">
    <property type="entry name" value="AfsR-DnrI-RedD_regulator"/>
</dbReference>
<dbReference type="SMART" id="SM00862">
    <property type="entry name" value="Trans_reg_C"/>
    <property type="match status" value="1"/>
</dbReference>
<feature type="domain" description="Bacterial transcriptional activator" evidence="7">
    <location>
        <begin position="93"/>
        <end position="234"/>
    </location>
</feature>
<dbReference type="InterPro" id="IPR001867">
    <property type="entry name" value="OmpR/PhoB-type_DNA-bd"/>
</dbReference>